<dbReference type="SMART" id="SM00740">
    <property type="entry name" value="PASTA"/>
    <property type="match status" value="2"/>
</dbReference>
<comment type="caution">
    <text evidence="6">The sequence shown here is derived from an EMBL/GenBank/DDBJ whole genome shotgun (WGS) entry which is preliminary data.</text>
</comment>
<gene>
    <name evidence="6" type="ORF">G3M99_01420</name>
</gene>
<evidence type="ECO:0000256" key="4">
    <source>
        <dbReference type="SAM" id="Phobius"/>
    </source>
</evidence>
<dbReference type="Gene3D" id="3.90.1310.10">
    <property type="entry name" value="Penicillin-binding protein 2a (Domain 2)"/>
    <property type="match status" value="1"/>
</dbReference>
<evidence type="ECO:0000313" key="7">
    <source>
        <dbReference type="Proteomes" id="UP000481872"/>
    </source>
</evidence>
<accession>A0A6M0H1M9</accession>
<dbReference type="AlphaFoldDB" id="A0A6M0H1M9"/>
<feature type="transmembrane region" description="Helical" evidence="4">
    <location>
        <begin position="16"/>
        <end position="39"/>
    </location>
</feature>
<dbReference type="SUPFAM" id="SSF56519">
    <property type="entry name" value="Penicillin binding protein dimerisation domain"/>
    <property type="match status" value="1"/>
</dbReference>
<name>A0A6M0H1M9_9CLOT</name>
<dbReference type="Gene3D" id="3.40.710.10">
    <property type="entry name" value="DD-peptidase/beta-lactamase superfamily"/>
    <property type="match status" value="1"/>
</dbReference>
<comment type="similarity">
    <text evidence="2">Belongs to the transpeptidase family.</text>
</comment>
<dbReference type="GO" id="GO:0008658">
    <property type="term" value="F:penicillin binding"/>
    <property type="evidence" value="ECO:0007669"/>
    <property type="project" value="InterPro"/>
</dbReference>
<keyword evidence="4" id="KW-1133">Transmembrane helix</keyword>
<evidence type="ECO:0000256" key="1">
    <source>
        <dbReference type="ARBA" id="ARBA00004370"/>
    </source>
</evidence>
<evidence type="ECO:0000259" key="5">
    <source>
        <dbReference type="PROSITE" id="PS51178"/>
    </source>
</evidence>
<dbReference type="NCBIfam" id="TIGR02214">
    <property type="entry name" value="spoVD_pbp"/>
    <property type="match status" value="1"/>
</dbReference>
<comment type="subcellular location">
    <subcellularLocation>
        <location evidence="1">Membrane</location>
    </subcellularLocation>
</comment>
<evidence type="ECO:0000313" key="6">
    <source>
        <dbReference type="EMBL" id="NEU03532.1"/>
    </source>
</evidence>
<evidence type="ECO:0000256" key="2">
    <source>
        <dbReference type="ARBA" id="ARBA00007171"/>
    </source>
</evidence>
<evidence type="ECO:0000256" key="3">
    <source>
        <dbReference type="ARBA" id="ARBA00023136"/>
    </source>
</evidence>
<dbReference type="Pfam" id="PF00905">
    <property type="entry name" value="Transpeptidase"/>
    <property type="match status" value="1"/>
</dbReference>
<dbReference type="EMBL" id="JAAGPU010000001">
    <property type="protein sequence ID" value="NEU03532.1"/>
    <property type="molecule type" value="Genomic_DNA"/>
</dbReference>
<dbReference type="PANTHER" id="PTHR30627">
    <property type="entry name" value="PEPTIDOGLYCAN D,D-TRANSPEPTIDASE"/>
    <property type="match status" value="1"/>
</dbReference>
<dbReference type="PANTHER" id="PTHR30627:SF1">
    <property type="entry name" value="PEPTIDOGLYCAN D,D-TRANSPEPTIDASE FTSI"/>
    <property type="match status" value="1"/>
</dbReference>
<dbReference type="PROSITE" id="PS51178">
    <property type="entry name" value="PASTA"/>
    <property type="match status" value="2"/>
</dbReference>
<keyword evidence="3 4" id="KW-0472">Membrane</keyword>
<dbReference type="Pfam" id="PF03717">
    <property type="entry name" value="PBP_dimer"/>
    <property type="match status" value="1"/>
</dbReference>
<dbReference type="GO" id="GO:0071555">
    <property type="term" value="P:cell wall organization"/>
    <property type="evidence" value="ECO:0007669"/>
    <property type="project" value="TreeGrafter"/>
</dbReference>
<keyword evidence="7" id="KW-1185">Reference proteome</keyword>
<dbReference type="InterPro" id="IPR005311">
    <property type="entry name" value="PBP_dimer"/>
</dbReference>
<dbReference type="InterPro" id="IPR001460">
    <property type="entry name" value="PCN-bd_Tpept"/>
</dbReference>
<reference evidence="6 7" key="1">
    <citation type="submission" date="2020-02" db="EMBL/GenBank/DDBJ databases">
        <title>Genome assembly of a novel Clostridium senegalense strain.</title>
        <authorList>
            <person name="Gupta T.B."/>
            <person name="Jauregui R."/>
            <person name="Maclean P."/>
            <person name="Nawarathana A."/>
            <person name="Brightwell G."/>
        </authorList>
    </citation>
    <scope>NUCLEOTIDE SEQUENCE [LARGE SCALE GENOMIC DNA]</scope>
    <source>
        <strain evidence="6 7">AGRFS4</strain>
    </source>
</reference>
<dbReference type="InterPro" id="IPR012338">
    <property type="entry name" value="Beta-lactam/transpept-like"/>
</dbReference>
<dbReference type="InterPro" id="IPR036138">
    <property type="entry name" value="PBP_dimer_sf"/>
</dbReference>
<dbReference type="InterPro" id="IPR005543">
    <property type="entry name" value="PASTA_dom"/>
</dbReference>
<dbReference type="GO" id="GO:0005886">
    <property type="term" value="C:plasma membrane"/>
    <property type="evidence" value="ECO:0007669"/>
    <property type="project" value="TreeGrafter"/>
</dbReference>
<protein>
    <submittedName>
        <fullName evidence="6">Stage V sporulation protein D</fullName>
    </submittedName>
</protein>
<dbReference type="RefSeq" id="WP_199868871.1">
    <property type="nucleotide sequence ID" value="NZ_JAAGPU010000001.1"/>
</dbReference>
<organism evidence="6 7">
    <name type="scientific">Clostridium senegalense</name>
    <dbReference type="NCBI Taxonomy" id="1465809"/>
    <lineage>
        <taxon>Bacteria</taxon>
        <taxon>Bacillati</taxon>
        <taxon>Bacillota</taxon>
        <taxon>Clostridia</taxon>
        <taxon>Eubacteriales</taxon>
        <taxon>Clostridiaceae</taxon>
        <taxon>Clostridium</taxon>
    </lineage>
</organism>
<dbReference type="SUPFAM" id="SSF54184">
    <property type="entry name" value="Penicillin-binding protein 2x (pbp-2x), c-terminal domain"/>
    <property type="match status" value="2"/>
</dbReference>
<keyword evidence="4" id="KW-0812">Transmembrane</keyword>
<dbReference type="SUPFAM" id="SSF56601">
    <property type="entry name" value="beta-lactamase/transpeptidase-like"/>
    <property type="match status" value="1"/>
</dbReference>
<dbReference type="InterPro" id="IPR011927">
    <property type="entry name" value="SpoVD_pbp"/>
</dbReference>
<feature type="domain" description="PASTA" evidence="5">
    <location>
        <begin position="603"/>
        <end position="663"/>
    </location>
</feature>
<dbReference type="Pfam" id="PF03793">
    <property type="entry name" value="PASTA"/>
    <property type="match status" value="2"/>
</dbReference>
<dbReference type="InterPro" id="IPR050515">
    <property type="entry name" value="Beta-lactam/transpept"/>
</dbReference>
<dbReference type="Proteomes" id="UP000481872">
    <property type="component" value="Unassembled WGS sequence"/>
</dbReference>
<sequence>MAKSELRDKIKIKRRVIGLISLAFVIFITLIIRLSYIMIVKGDDYKNRAIVQWTNDVRVSAKRGRILDRDENELAVSANVYRVDLDLNALRDSLESQNLTMEDIAPDVAEILDMEPKKALKIMTKRLPNGKLMGSAILKRRVEKEAVDKINAYQQKKDIIGFVITPDTKRYYPNNNFASHVLGHTNSDGDGLTGVELYYNKYLSGVPGIKIDELDTKDESISNSISNYTKPVDGKDVVLTVDKNMQSFADKAASQALEDNSAKAVSVVIMDPNNGEILAMANKPDYNPNSPWQEGLSNDETQKIWRNRCISDTFEPGSIFKVVTATAAIETGNVKENDSFVCSGSMTIGGRNIHCWKRIGHGTLTFQEIIKNSCNVGFMTLAERMGKENLSQYIEKFGFGKKTGVDLPGEASGIIKPVDKITTVDLATISFGQSNTLSIMQYMQAFNSIANGGKLITPHVMKEIIHYEPSGEKVIDNTYETKIIEGNFKEETMKQMRENLEATISSGGGSKCYIEGYKIGGKTGTAQKVVNGVYGQGKYVSSFAGMFPADNPKVTVFVSIDEPDPSMYYAGQIAAPVGKMIFTDIANYLGVKPEYSEDSDKGKLKDVNIPEIRGVKKQDGVKILKDLGLKYRVEGEGEFIVDINPKPGISVKEETELLVYVGNGEEDDEKVLVPDITGLTPEKAESILKEIGLEFEFQGEGLVIEQSIAKNQIVSKGTVITAHLSILDD</sequence>
<feature type="domain" description="PASTA" evidence="5">
    <location>
        <begin position="667"/>
        <end position="726"/>
    </location>
</feature>
<dbReference type="Gene3D" id="3.30.10.20">
    <property type="match status" value="1"/>
</dbReference>
<proteinExistence type="inferred from homology"/>
<dbReference type="CDD" id="cd06575">
    <property type="entry name" value="PASTA_Pbp2x-like_2"/>
    <property type="match status" value="1"/>
</dbReference>
<dbReference type="Gene3D" id="3.30.450.330">
    <property type="match status" value="1"/>
</dbReference>